<organism evidence="1 2">
    <name type="scientific">Dermacentor silvarum</name>
    <name type="common">Tick</name>
    <dbReference type="NCBI Taxonomy" id="543639"/>
    <lineage>
        <taxon>Eukaryota</taxon>
        <taxon>Metazoa</taxon>
        <taxon>Ecdysozoa</taxon>
        <taxon>Arthropoda</taxon>
        <taxon>Chelicerata</taxon>
        <taxon>Arachnida</taxon>
        <taxon>Acari</taxon>
        <taxon>Parasitiformes</taxon>
        <taxon>Ixodida</taxon>
        <taxon>Ixodoidea</taxon>
        <taxon>Ixodidae</taxon>
        <taxon>Rhipicephalinae</taxon>
        <taxon>Dermacentor</taxon>
    </lineage>
</organism>
<comment type="caution">
    <text evidence="1">The sequence shown here is derived from an EMBL/GenBank/DDBJ whole genome shotgun (WGS) entry which is preliminary data.</text>
</comment>
<evidence type="ECO:0000313" key="1">
    <source>
        <dbReference type="EMBL" id="KAH7959745.1"/>
    </source>
</evidence>
<proteinExistence type="predicted"/>
<dbReference type="EMBL" id="CM023472">
    <property type="protein sequence ID" value="KAH7959745.1"/>
    <property type="molecule type" value="Genomic_DNA"/>
</dbReference>
<evidence type="ECO:0000313" key="2">
    <source>
        <dbReference type="Proteomes" id="UP000821865"/>
    </source>
</evidence>
<gene>
    <name evidence="1" type="ORF">HPB49_013534</name>
</gene>
<name>A0ACB8D5E5_DERSI</name>
<keyword evidence="2" id="KW-1185">Reference proteome</keyword>
<dbReference type="Proteomes" id="UP000821865">
    <property type="component" value="Chromosome 3"/>
</dbReference>
<reference evidence="1" key="1">
    <citation type="submission" date="2020-05" db="EMBL/GenBank/DDBJ databases">
        <title>Large-scale comparative analyses of tick genomes elucidate their genetic diversity and vector capacities.</title>
        <authorList>
            <person name="Jia N."/>
            <person name="Wang J."/>
            <person name="Shi W."/>
            <person name="Du L."/>
            <person name="Sun Y."/>
            <person name="Zhan W."/>
            <person name="Jiang J."/>
            <person name="Wang Q."/>
            <person name="Zhang B."/>
            <person name="Ji P."/>
            <person name="Sakyi L.B."/>
            <person name="Cui X."/>
            <person name="Yuan T."/>
            <person name="Jiang B."/>
            <person name="Yang W."/>
            <person name="Lam T.T.-Y."/>
            <person name="Chang Q."/>
            <person name="Ding S."/>
            <person name="Wang X."/>
            <person name="Zhu J."/>
            <person name="Ruan X."/>
            <person name="Zhao L."/>
            <person name="Wei J."/>
            <person name="Que T."/>
            <person name="Du C."/>
            <person name="Cheng J."/>
            <person name="Dai P."/>
            <person name="Han X."/>
            <person name="Huang E."/>
            <person name="Gao Y."/>
            <person name="Liu J."/>
            <person name="Shao H."/>
            <person name="Ye R."/>
            <person name="Li L."/>
            <person name="Wei W."/>
            <person name="Wang X."/>
            <person name="Wang C."/>
            <person name="Yang T."/>
            <person name="Huo Q."/>
            <person name="Li W."/>
            <person name="Guo W."/>
            <person name="Chen H."/>
            <person name="Zhou L."/>
            <person name="Ni X."/>
            <person name="Tian J."/>
            <person name="Zhou Y."/>
            <person name="Sheng Y."/>
            <person name="Liu T."/>
            <person name="Pan Y."/>
            <person name="Xia L."/>
            <person name="Li J."/>
            <person name="Zhao F."/>
            <person name="Cao W."/>
        </authorList>
    </citation>
    <scope>NUCLEOTIDE SEQUENCE</scope>
    <source>
        <strain evidence="1">Dsil-2018</strain>
    </source>
</reference>
<sequence length="459" mass="51596">MNDATAATAEDILQQKQQLAVRQCFEAAKRKSTRGMKYNKEWMLECILLKMRSPKLYDYIRRQNILVIPGKTTIRKYIASYMANFGFNENMLQTLKEKTSTMDPFKCQGGIVIDEMKLSEHLSVDTAGRVSGFVDLGAYTPKEEKQLPCDHGLVVMFVPLTGSGSQILGTFATRTNIKGELLAKIVLEATILAEKAGLFVNYVTCDAATWNRKMWRIMGVKANSKEVIAKRVHPSDDKRSLYFLSDFPHLVKNIRNRLLQTSFHTPDGKVSMGPLREALKIDENNLTLKAMPRLTKTHIEPNNFEKMRVSLAFQIFGSDSLSGLQLYKSQLEKCCGNIEPTQKFFSCCWNSTSSSKRILEMILLRGVNSCGDIVLKHADEIEVTVFSNVATGNPILATFEFVVARCKESLSVLSEKDVPLTPCLLREADGDLSLYIDRGHPVILRHPSLAAWHAFLLLS</sequence>
<accession>A0ACB8D5E5</accession>
<protein>
    <submittedName>
        <fullName evidence="1">Uncharacterized protein</fullName>
    </submittedName>
</protein>